<gene>
    <name evidence="3" type="ORF">J2800_003045</name>
</gene>
<feature type="transmembrane region" description="Helical" evidence="1">
    <location>
        <begin position="123"/>
        <end position="145"/>
    </location>
</feature>
<keyword evidence="1" id="KW-1133">Transmembrane helix</keyword>
<dbReference type="GO" id="GO:0008233">
    <property type="term" value="F:peptidase activity"/>
    <property type="evidence" value="ECO:0007669"/>
    <property type="project" value="UniProtKB-KW"/>
</dbReference>
<evidence type="ECO:0000256" key="1">
    <source>
        <dbReference type="SAM" id="Phobius"/>
    </source>
</evidence>
<dbReference type="Pfam" id="PF02517">
    <property type="entry name" value="Rce1-like"/>
    <property type="match status" value="1"/>
</dbReference>
<feature type="transmembrane region" description="Helical" evidence="1">
    <location>
        <begin position="21"/>
        <end position="52"/>
    </location>
</feature>
<dbReference type="PANTHER" id="PTHR36435">
    <property type="entry name" value="SLR1288 PROTEIN"/>
    <property type="match status" value="1"/>
</dbReference>
<feature type="domain" description="CAAX prenyl protease 2/Lysostaphin resistance protein A-like" evidence="2">
    <location>
        <begin position="167"/>
        <end position="257"/>
    </location>
</feature>
<keyword evidence="3" id="KW-0378">Hydrolase</keyword>
<feature type="transmembrane region" description="Helical" evidence="1">
    <location>
        <begin position="223"/>
        <end position="239"/>
    </location>
</feature>
<feature type="transmembrane region" description="Helical" evidence="1">
    <location>
        <begin position="197"/>
        <end position="217"/>
    </location>
</feature>
<feature type="transmembrane region" description="Helical" evidence="1">
    <location>
        <begin position="246"/>
        <end position="267"/>
    </location>
</feature>
<comment type="caution">
    <text evidence="3">The sequence shown here is derived from an EMBL/GenBank/DDBJ whole genome shotgun (WGS) entry which is preliminary data.</text>
</comment>
<name>A0ABU1N1I2_9CAUL</name>
<keyword evidence="3" id="KW-0645">Protease</keyword>
<evidence type="ECO:0000313" key="3">
    <source>
        <dbReference type="EMBL" id="MDR6532289.1"/>
    </source>
</evidence>
<feature type="transmembrane region" description="Helical" evidence="1">
    <location>
        <begin position="79"/>
        <end position="102"/>
    </location>
</feature>
<sequence length="312" mass="32794">MLAELRQSPFLDDLTPADRRVVPLLLTLVVGVVAALLAAVICGAAVFVAFAIGGGGVGSAERLMVVIGGGQTPAGLTQIAFVISLLAFVNGGMALAFVGVAAMLHDRRLASYFTAAPRFRWRLLLLGLGLFALTIGPLLLASAALDPKAHGAPLLAVSPDLGGRLAYVALTVSLLVIAAAAEELVFRGWLIKIVGAWFPDPRVVLVLSGLLFSAIHFDPNLDAFLVRLAMGVGLAWMTLRLGGVEFAVGAHAANNILILLFIQPMSLKPDPPHGFPPETLVVAPLMLAGYVALAEIVARWAPLRRWTRLAIT</sequence>
<keyword evidence="1" id="KW-0472">Membrane</keyword>
<dbReference type="InterPro" id="IPR003675">
    <property type="entry name" value="Rce1/LyrA-like_dom"/>
</dbReference>
<evidence type="ECO:0000313" key="4">
    <source>
        <dbReference type="Proteomes" id="UP001262754"/>
    </source>
</evidence>
<dbReference type="RefSeq" id="WP_163233460.1">
    <property type="nucleotide sequence ID" value="NZ_CP048815.1"/>
</dbReference>
<feature type="transmembrane region" description="Helical" evidence="1">
    <location>
        <begin position="165"/>
        <end position="185"/>
    </location>
</feature>
<accession>A0ABU1N1I2</accession>
<dbReference type="PANTHER" id="PTHR36435:SF1">
    <property type="entry name" value="CAAX AMINO TERMINAL PROTEASE FAMILY PROTEIN"/>
    <property type="match status" value="1"/>
</dbReference>
<dbReference type="InterPro" id="IPR052710">
    <property type="entry name" value="CAAX_protease"/>
</dbReference>
<keyword evidence="4" id="KW-1185">Reference proteome</keyword>
<reference evidence="3 4" key="1">
    <citation type="submission" date="2023-07" db="EMBL/GenBank/DDBJ databases">
        <title>Sorghum-associated microbial communities from plants grown in Nebraska, USA.</title>
        <authorList>
            <person name="Schachtman D."/>
        </authorList>
    </citation>
    <scope>NUCLEOTIDE SEQUENCE [LARGE SCALE GENOMIC DNA]</scope>
    <source>
        <strain evidence="3 4">DS2154</strain>
    </source>
</reference>
<protein>
    <submittedName>
        <fullName evidence="3">Membrane protease YdiL (CAAX protease family)</fullName>
    </submittedName>
</protein>
<dbReference type="GO" id="GO:0006508">
    <property type="term" value="P:proteolysis"/>
    <property type="evidence" value="ECO:0007669"/>
    <property type="project" value="UniProtKB-KW"/>
</dbReference>
<dbReference type="Proteomes" id="UP001262754">
    <property type="component" value="Unassembled WGS sequence"/>
</dbReference>
<dbReference type="EMBL" id="JAVDRL010000008">
    <property type="protein sequence ID" value="MDR6532289.1"/>
    <property type="molecule type" value="Genomic_DNA"/>
</dbReference>
<organism evidence="3 4">
    <name type="scientific">Caulobacter rhizosphaerae</name>
    <dbReference type="NCBI Taxonomy" id="2010972"/>
    <lineage>
        <taxon>Bacteria</taxon>
        <taxon>Pseudomonadati</taxon>
        <taxon>Pseudomonadota</taxon>
        <taxon>Alphaproteobacteria</taxon>
        <taxon>Caulobacterales</taxon>
        <taxon>Caulobacteraceae</taxon>
        <taxon>Caulobacter</taxon>
    </lineage>
</organism>
<proteinExistence type="predicted"/>
<keyword evidence="1" id="KW-0812">Transmembrane</keyword>
<feature type="transmembrane region" description="Helical" evidence="1">
    <location>
        <begin position="279"/>
        <end position="298"/>
    </location>
</feature>
<evidence type="ECO:0000259" key="2">
    <source>
        <dbReference type="Pfam" id="PF02517"/>
    </source>
</evidence>